<proteinExistence type="predicted"/>
<feature type="non-terminal residue" evidence="2">
    <location>
        <position position="212"/>
    </location>
</feature>
<feature type="compositionally biased region" description="Basic and acidic residues" evidence="1">
    <location>
        <begin position="158"/>
        <end position="175"/>
    </location>
</feature>
<feature type="compositionally biased region" description="Basic residues" evidence="1">
    <location>
        <begin position="176"/>
        <end position="212"/>
    </location>
</feature>
<gene>
    <name evidence="2" type="ORF">g.13403</name>
</gene>
<feature type="region of interest" description="Disordered" evidence="1">
    <location>
        <begin position="155"/>
        <end position="212"/>
    </location>
</feature>
<reference evidence="2" key="1">
    <citation type="submission" date="2015-12" db="EMBL/GenBank/DDBJ databases">
        <title>De novo transcriptome assembly of four potential Pierce s Disease insect vectors from Arizona vineyards.</title>
        <authorList>
            <person name="Tassone E.E."/>
        </authorList>
    </citation>
    <scope>NUCLEOTIDE SEQUENCE</scope>
</reference>
<dbReference type="AlphaFoldDB" id="A0A1B6E4P5"/>
<name>A0A1B6E4P5_9HEMI</name>
<dbReference type="EMBL" id="GEDC01004396">
    <property type="protein sequence ID" value="JAS32902.1"/>
    <property type="molecule type" value="Transcribed_RNA"/>
</dbReference>
<organism evidence="2">
    <name type="scientific">Clastoptera arizonana</name>
    <name type="common">Arizona spittle bug</name>
    <dbReference type="NCBI Taxonomy" id="38151"/>
    <lineage>
        <taxon>Eukaryota</taxon>
        <taxon>Metazoa</taxon>
        <taxon>Ecdysozoa</taxon>
        <taxon>Arthropoda</taxon>
        <taxon>Hexapoda</taxon>
        <taxon>Insecta</taxon>
        <taxon>Pterygota</taxon>
        <taxon>Neoptera</taxon>
        <taxon>Paraneoptera</taxon>
        <taxon>Hemiptera</taxon>
        <taxon>Auchenorrhyncha</taxon>
        <taxon>Cercopoidea</taxon>
        <taxon>Clastopteridae</taxon>
        <taxon>Clastoptera</taxon>
    </lineage>
</organism>
<accession>A0A1B6E4P5</accession>
<evidence type="ECO:0000256" key="1">
    <source>
        <dbReference type="SAM" id="MobiDB-lite"/>
    </source>
</evidence>
<evidence type="ECO:0000313" key="2">
    <source>
        <dbReference type="EMBL" id="JAS32902.1"/>
    </source>
</evidence>
<protein>
    <submittedName>
        <fullName evidence="2">Uncharacterized protein</fullName>
    </submittedName>
</protein>
<sequence length="212" mass="25617">MASLKNLLSTSRYFFHMFQLTVTLLATFSTLSAKSISKHRKDVNSKLVSINKLSGDPIKIAEYLLNRFNDSKKFPEVVYDKVKEDVEVEKWTMDRALEIMTERKCRTDHKDYITVNNTLHTLGKLDDIDKKPKEERIKIVEELLDVLRALRQQWQPVEKSEKEKRKEKEKKENKKKEKKKKEKKRKEKKRKEKKRKEKKRKEKKRKEKKRKE</sequence>